<evidence type="ECO:0000313" key="2">
    <source>
        <dbReference type="Proteomes" id="UP001596417"/>
    </source>
</evidence>
<sequence length="70" mass="8245">MGRLDEITLEELYDLKEQIDEGKLREHVLAAIRRKQGDQIDTLAERHGVVEKTIRNWLNRFEETPIEQAS</sequence>
<organism evidence="1 2">
    <name type="scientific">Halocatena marina</name>
    <dbReference type="NCBI Taxonomy" id="2934937"/>
    <lineage>
        <taxon>Archaea</taxon>
        <taxon>Methanobacteriati</taxon>
        <taxon>Methanobacteriota</taxon>
        <taxon>Stenosarchaea group</taxon>
        <taxon>Halobacteria</taxon>
        <taxon>Halobacteriales</taxon>
        <taxon>Natronomonadaceae</taxon>
        <taxon>Halocatena</taxon>
    </lineage>
</organism>
<proteinExistence type="predicted"/>
<protein>
    <submittedName>
        <fullName evidence="1">Helix-turn-helix domain-containing protein</fullName>
    </submittedName>
</protein>
<evidence type="ECO:0000313" key="1">
    <source>
        <dbReference type="EMBL" id="MFC7192906.1"/>
    </source>
</evidence>
<comment type="caution">
    <text evidence="1">The sequence shown here is derived from an EMBL/GenBank/DDBJ whole genome shotgun (WGS) entry which is preliminary data.</text>
</comment>
<gene>
    <name evidence="1" type="ORF">ACFQL7_25950</name>
</gene>
<dbReference type="EMBL" id="JBHTAX010000006">
    <property type="protein sequence ID" value="MFC7192906.1"/>
    <property type="molecule type" value="Genomic_DNA"/>
</dbReference>
<keyword evidence="2" id="KW-1185">Reference proteome</keyword>
<dbReference type="Pfam" id="PF13384">
    <property type="entry name" value="HTH_23"/>
    <property type="match status" value="1"/>
</dbReference>
<reference evidence="1 2" key="1">
    <citation type="journal article" date="2019" name="Int. J. Syst. Evol. Microbiol.">
        <title>The Global Catalogue of Microorganisms (GCM) 10K type strain sequencing project: providing services to taxonomists for standard genome sequencing and annotation.</title>
        <authorList>
            <consortium name="The Broad Institute Genomics Platform"/>
            <consortium name="The Broad Institute Genome Sequencing Center for Infectious Disease"/>
            <person name="Wu L."/>
            <person name="Ma J."/>
        </authorList>
    </citation>
    <scope>NUCLEOTIDE SEQUENCE [LARGE SCALE GENOMIC DNA]</scope>
    <source>
        <strain evidence="1 2">RDMS1</strain>
    </source>
</reference>
<dbReference type="RefSeq" id="WP_248910446.1">
    <property type="nucleotide sequence ID" value="NZ_CP109982.1"/>
</dbReference>
<dbReference type="Proteomes" id="UP001596417">
    <property type="component" value="Unassembled WGS sequence"/>
</dbReference>
<dbReference type="GeneID" id="76202567"/>
<dbReference type="AlphaFoldDB" id="A0ABD5YUC2"/>
<accession>A0ABD5YUC2</accession>
<name>A0ABD5YUC2_9EURY</name>